<feature type="transmembrane region" description="Helical" evidence="6">
    <location>
        <begin position="188"/>
        <end position="205"/>
    </location>
</feature>
<feature type="transmembrane region" description="Helical" evidence="6">
    <location>
        <begin position="125"/>
        <end position="144"/>
    </location>
</feature>
<feature type="domain" description="Sodium/calcium exchanger membrane region" evidence="7">
    <location>
        <begin position="239"/>
        <end position="380"/>
    </location>
</feature>
<evidence type="ECO:0000259" key="7">
    <source>
        <dbReference type="Pfam" id="PF01699"/>
    </source>
</evidence>
<evidence type="ECO:0000256" key="5">
    <source>
        <dbReference type="SAM" id="MobiDB-lite"/>
    </source>
</evidence>
<reference evidence="9" key="1">
    <citation type="journal article" date="2019" name="Int. J. Syst. Evol. Microbiol.">
        <title>The Global Catalogue of Microorganisms (GCM) 10K type strain sequencing project: providing services to taxonomists for standard genome sequencing and annotation.</title>
        <authorList>
            <consortium name="The Broad Institute Genomics Platform"/>
            <consortium name="The Broad Institute Genome Sequencing Center for Infectious Disease"/>
            <person name="Wu L."/>
            <person name="Ma J."/>
        </authorList>
    </citation>
    <scope>NUCLEOTIDE SEQUENCE [LARGE SCALE GENOMIC DNA]</scope>
    <source>
        <strain evidence="9">TISTR 1514</strain>
    </source>
</reference>
<sequence length="455" mass="47897">MSTTRTAPTPATPTSARRGLPMGLVGRLAVCLAIALPAIVFRLAGLSVHPVVDALVFGAAVVAASFVLAWAAEAAQKDISGGLAIAILALIAVLPEYAVDLFYAFRSGSDPEFLHYAAANMTGSNRLLLGFGWPLVVLIAIWVANRALRARRAAKTHTLNLPETARFDVGFLALLAVLAFAIPLLGEIPIWFGLVLIGAFVVYLWRSGQQDDEREEEFVGTAKRIADLPQRARRITFTSLFVGAAAIILLSAEPFATSLVESGTALGFDPYFLVQWLAPLASEAPEFIVAVLFALRGMGAAAIGTLIASKINQWSLLVGSLPVAHWLGGGGGALELDARQIEEFVLTGAQTVMGVAIIVGLRFHRWSAIALAAIFALQFFITDTEGRYVLSLVQLAVAALLLVVHRRDIVATLRAPFARGGAGVADAGGPLPVAGTSPGSEDSGRASRASARMDA</sequence>
<evidence type="ECO:0000256" key="6">
    <source>
        <dbReference type="SAM" id="Phobius"/>
    </source>
</evidence>
<feature type="transmembrane region" description="Helical" evidence="6">
    <location>
        <begin position="387"/>
        <end position="404"/>
    </location>
</feature>
<feature type="transmembrane region" description="Helical" evidence="6">
    <location>
        <begin position="234"/>
        <end position="252"/>
    </location>
</feature>
<keyword evidence="9" id="KW-1185">Reference proteome</keyword>
<comment type="subcellular location">
    <subcellularLocation>
        <location evidence="1">Membrane</location>
        <topology evidence="1">Multi-pass membrane protein</topology>
    </subcellularLocation>
</comment>
<protein>
    <submittedName>
        <fullName evidence="8">Sodium:proton exchanger</fullName>
    </submittedName>
</protein>
<feature type="transmembrane region" description="Helical" evidence="6">
    <location>
        <begin position="363"/>
        <end position="381"/>
    </location>
</feature>
<gene>
    <name evidence="8" type="ORF">ACFSW7_11885</name>
</gene>
<feature type="transmembrane region" description="Helical" evidence="6">
    <location>
        <begin position="51"/>
        <end position="71"/>
    </location>
</feature>
<evidence type="ECO:0000256" key="1">
    <source>
        <dbReference type="ARBA" id="ARBA00004141"/>
    </source>
</evidence>
<evidence type="ECO:0000256" key="2">
    <source>
        <dbReference type="ARBA" id="ARBA00022692"/>
    </source>
</evidence>
<feature type="transmembrane region" description="Helical" evidence="6">
    <location>
        <begin position="83"/>
        <end position="105"/>
    </location>
</feature>
<proteinExistence type="predicted"/>
<feature type="transmembrane region" description="Helical" evidence="6">
    <location>
        <begin position="165"/>
        <end position="182"/>
    </location>
</feature>
<organism evidence="8 9">
    <name type="scientific">Gulosibacter faecalis</name>
    <dbReference type="NCBI Taxonomy" id="272240"/>
    <lineage>
        <taxon>Bacteria</taxon>
        <taxon>Bacillati</taxon>
        <taxon>Actinomycetota</taxon>
        <taxon>Actinomycetes</taxon>
        <taxon>Micrococcales</taxon>
        <taxon>Microbacteriaceae</taxon>
        <taxon>Gulosibacter</taxon>
    </lineage>
</organism>
<keyword evidence="3 6" id="KW-1133">Transmembrane helix</keyword>
<keyword evidence="4 6" id="KW-0472">Membrane</keyword>
<name>A0ABW5UZC7_9MICO</name>
<evidence type="ECO:0000313" key="8">
    <source>
        <dbReference type="EMBL" id="MFD2759076.1"/>
    </source>
</evidence>
<dbReference type="InterPro" id="IPR004837">
    <property type="entry name" value="NaCa_Exmemb"/>
</dbReference>
<keyword evidence="2 6" id="KW-0812">Transmembrane</keyword>
<feature type="domain" description="Sodium/calcium exchanger membrane region" evidence="7">
    <location>
        <begin position="55"/>
        <end position="205"/>
    </location>
</feature>
<feature type="transmembrane region" description="Helical" evidence="6">
    <location>
        <begin position="24"/>
        <end position="45"/>
    </location>
</feature>
<dbReference type="InterPro" id="IPR044880">
    <property type="entry name" value="NCX_ion-bd_dom_sf"/>
</dbReference>
<dbReference type="EMBL" id="JBHUNE010000008">
    <property type="protein sequence ID" value="MFD2759076.1"/>
    <property type="molecule type" value="Genomic_DNA"/>
</dbReference>
<feature type="region of interest" description="Disordered" evidence="5">
    <location>
        <begin position="428"/>
        <end position="455"/>
    </location>
</feature>
<evidence type="ECO:0000256" key="3">
    <source>
        <dbReference type="ARBA" id="ARBA00022989"/>
    </source>
</evidence>
<dbReference type="Gene3D" id="1.20.1420.30">
    <property type="entry name" value="NCX, central ion-binding region"/>
    <property type="match status" value="2"/>
</dbReference>
<evidence type="ECO:0000313" key="9">
    <source>
        <dbReference type="Proteomes" id="UP001597492"/>
    </source>
</evidence>
<dbReference type="Proteomes" id="UP001597492">
    <property type="component" value="Unassembled WGS sequence"/>
</dbReference>
<accession>A0ABW5UZC7</accession>
<dbReference type="Pfam" id="PF01699">
    <property type="entry name" value="Na_Ca_ex"/>
    <property type="match status" value="2"/>
</dbReference>
<dbReference type="RefSeq" id="WP_222828622.1">
    <property type="nucleotide sequence ID" value="NZ_JBHUNE010000008.1"/>
</dbReference>
<evidence type="ECO:0000256" key="4">
    <source>
        <dbReference type="ARBA" id="ARBA00023136"/>
    </source>
</evidence>
<comment type="caution">
    <text evidence="8">The sequence shown here is derived from an EMBL/GenBank/DDBJ whole genome shotgun (WGS) entry which is preliminary data.</text>
</comment>